<evidence type="ECO:0000256" key="8">
    <source>
        <dbReference type="ARBA" id="ARBA00049427"/>
    </source>
</evidence>
<protein>
    <recommendedName>
        <fullName evidence="7 9">Polyprenal reductase</fullName>
        <ecNumber evidence="2 9">1.3.1.94</ecNumber>
    </recommendedName>
</protein>
<dbReference type="PANTHER" id="PTHR14624">
    <property type="entry name" value="DFG10 PROTEIN"/>
    <property type="match status" value="1"/>
</dbReference>
<accession>A0AAJ6QPD2</accession>
<reference evidence="12" key="1">
    <citation type="submission" date="2025-08" db="UniProtKB">
        <authorList>
            <consortium name="RefSeq"/>
        </authorList>
    </citation>
    <scope>IDENTIFICATION</scope>
</reference>
<dbReference type="InterPro" id="IPR001104">
    <property type="entry name" value="3-oxo-5_a-steroid_4-DH_C"/>
</dbReference>
<dbReference type="Proteomes" id="UP000694867">
    <property type="component" value="Unplaced"/>
</dbReference>
<keyword evidence="11" id="KW-1185">Reference proteome</keyword>
<comment type="function">
    <text evidence="9">Plays a key role in early steps of protein N-linked glycosylation by being involved in the conversion of polyprenol into dolichol. Acts as a polyprenal reductase that mediates the reduction of polyprenal into dolichal in a NADP-dependent mechanism. Dolichols are required for the synthesis of dolichol-linked monosaccharides and the oligosaccharide precursor used for N-glycosylation.</text>
</comment>
<comment type="similarity">
    <text evidence="6 9">Belongs to the steroid 5-alpha reductase family. Polyprenal reductase subfamily.</text>
</comment>
<dbReference type="GO" id="GO:0016095">
    <property type="term" value="P:polyprenol catabolic process"/>
    <property type="evidence" value="ECO:0007669"/>
    <property type="project" value="UniProtKB-UniRule"/>
</dbReference>
<feature type="transmembrane region" description="Helical" evidence="9">
    <location>
        <begin position="66"/>
        <end position="88"/>
    </location>
</feature>
<evidence type="ECO:0000313" key="12">
    <source>
        <dbReference type="RefSeq" id="XP_003739487.1"/>
    </source>
</evidence>
<evidence type="ECO:0000259" key="10">
    <source>
        <dbReference type="Pfam" id="PF02544"/>
    </source>
</evidence>
<evidence type="ECO:0000313" key="11">
    <source>
        <dbReference type="Proteomes" id="UP000694867"/>
    </source>
</evidence>
<sequence length="302" mass="34931">MINLLDVLWSSCTFPLWITYLFLVHRPEKVSDLLVSAFLYGKLSSNNKKAGRLNNIAIPKRWFTHFYQYAVVLFSLWSLILLVSAFTGHAAVPSSLSFSLDVLIHNRRSHVPFAVALWVQLLTTLQVYRRCYECMFVSVYSDAKMHVWHYAVGYIFYTGIQYSILSMTLGSDSSTIFRFSDLFRFNVLIGTLIFAAAFHLEHDTTKRFANFRKDATGKVVSSKHQAPVGGMFEYVSSPHYLAEMLVYTGLTVILWSFNFTWFNALLWTYVNQSAMAFLSHRWYQSNFKDYPKTRTAVIPFLL</sequence>
<dbReference type="AlphaFoldDB" id="A0AAJ6QPD2"/>
<dbReference type="PROSITE" id="PS50244">
    <property type="entry name" value="S5A_REDUCTASE"/>
    <property type="match status" value="1"/>
</dbReference>
<dbReference type="InterPro" id="IPR039698">
    <property type="entry name" value="Dfg10/SRD5A3"/>
</dbReference>
<dbReference type="GeneID" id="100901672"/>
<gene>
    <name evidence="12" type="primary">LOC100901672</name>
</gene>
<keyword evidence="3 9" id="KW-0812">Transmembrane</keyword>
<keyword evidence="5 9" id="KW-0472">Membrane</keyword>
<evidence type="ECO:0000256" key="6">
    <source>
        <dbReference type="ARBA" id="ARBA00046320"/>
    </source>
</evidence>
<feature type="domain" description="3-oxo-5-alpha-steroid 4-dehydrogenase C-terminal" evidence="10">
    <location>
        <begin position="179"/>
        <end position="302"/>
    </location>
</feature>
<comment type="catalytic activity">
    <reaction evidence="8 9">
        <text>a di-trans,poly-cis-dolichal + NADP(+) = a di-trans,poly-cis-polyprenal + NADPH + H(+)</text>
        <dbReference type="Rhea" id="RHEA:80727"/>
        <dbReference type="Rhea" id="RHEA-COMP:19536"/>
        <dbReference type="Rhea" id="RHEA-COMP:19537"/>
        <dbReference type="ChEBI" id="CHEBI:15378"/>
        <dbReference type="ChEBI" id="CHEBI:57783"/>
        <dbReference type="ChEBI" id="CHEBI:58349"/>
        <dbReference type="ChEBI" id="CHEBI:231623"/>
        <dbReference type="ChEBI" id="CHEBI:231637"/>
        <dbReference type="EC" id="1.3.1.94"/>
    </reaction>
    <physiologicalReaction direction="right-to-left" evidence="8 9">
        <dbReference type="Rhea" id="RHEA:80729"/>
    </physiologicalReaction>
</comment>
<evidence type="ECO:0000256" key="7">
    <source>
        <dbReference type="ARBA" id="ARBA00047186"/>
    </source>
</evidence>
<comment type="pathway">
    <text evidence="9">Protein modification; protein glycosylation.</text>
</comment>
<evidence type="ECO:0000256" key="2">
    <source>
        <dbReference type="ARBA" id="ARBA00012522"/>
    </source>
</evidence>
<proteinExistence type="inferred from homology"/>
<keyword evidence="9" id="KW-0256">Endoplasmic reticulum</keyword>
<dbReference type="PANTHER" id="PTHR14624:SF0">
    <property type="entry name" value="POLYPRENOL REDUCTASE"/>
    <property type="match status" value="1"/>
</dbReference>
<name>A0AAJ6QPD2_9ACAR</name>
<dbReference type="GO" id="GO:0160198">
    <property type="term" value="F:polyprenal reductase activity"/>
    <property type="evidence" value="ECO:0007669"/>
    <property type="project" value="UniProtKB-EC"/>
</dbReference>
<feature type="transmembrane region" description="Helical" evidence="9">
    <location>
        <begin position="244"/>
        <end position="270"/>
    </location>
</feature>
<keyword evidence="9" id="KW-0560">Oxidoreductase</keyword>
<feature type="transmembrane region" description="Helical" evidence="9">
    <location>
        <begin position="182"/>
        <end position="200"/>
    </location>
</feature>
<dbReference type="GO" id="GO:0006488">
    <property type="term" value="P:dolichol-linked oligosaccharide biosynthetic process"/>
    <property type="evidence" value="ECO:0007669"/>
    <property type="project" value="UniProtKB-UniRule"/>
</dbReference>
<evidence type="ECO:0000256" key="9">
    <source>
        <dbReference type="RuleBase" id="RU367081"/>
    </source>
</evidence>
<keyword evidence="9" id="KW-0521">NADP</keyword>
<organism evidence="11 12">
    <name type="scientific">Galendromus occidentalis</name>
    <name type="common">western predatory mite</name>
    <dbReference type="NCBI Taxonomy" id="34638"/>
    <lineage>
        <taxon>Eukaryota</taxon>
        <taxon>Metazoa</taxon>
        <taxon>Ecdysozoa</taxon>
        <taxon>Arthropoda</taxon>
        <taxon>Chelicerata</taxon>
        <taxon>Arachnida</taxon>
        <taxon>Acari</taxon>
        <taxon>Parasitiformes</taxon>
        <taxon>Mesostigmata</taxon>
        <taxon>Gamasina</taxon>
        <taxon>Phytoseioidea</taxon>
        <taxon>Phytoseiidae</taxon>
        <taxon>Typhlodrominae</taxon>
        <taxon>Galendromus</taxon>
    </lineage>
</organism>
<feature type="transmembrane region" description="Helical" evidence="9">
    <location>
        <begin position="148"/>
        <end position="170"/>
    </location>
</feature>
<keyword evidence="4 9" id="KW-1133">Transmembrane helix</keyword>
<dbReference type="GO" id="GO:0102389">
    <property type="term" value="F:polyprenol reductase activity"/>
    <property type="evidence" value="ECO:0007669"/>
    <property type="project" value="UniProtKB-UniRule"/>
</dbReference>
<dbReference type="RefSeq" id="XP_003739487.1">
    <property type="nucleotide sequence ID" value="XM_003739439.1"/>
</dbReference>
<dbReference type="GO" id="GO:0005789">
    <property type="term" value="C:endoplasmic reticulum membrane"/>
    <property type="evidence" value="ECO:0007669"/>
    <property type="project" value="UniProtKB-SubCell"/>
</dbReference>
<evidence type="ECO:0000256" key="3">
    <source>
        <dbReference type="ARBA" id="ARBA00022692"/>
    </source>
</evidence>
<evidence type="ECO:0000256" key="4">
    <source>
        <dbReference type="ARBA" id="ARBA00022989"/>
    </source>
</evidence>
<evidence type="ECO:0000256" key="5">
    <source>
        <dbReference type="ARBA" id="ARBA00023136"/>
    </source>
</evidence>
<dbReference type="GO" id="GO:0003865">
    <property type="term" value="F:3-oxo-5-alpha-steroid 4-dehydrogenase activity"/>
    <property type="evidence" value="ECO:0007669"/>
    <property type="project" value="TreeGrafter"/>
</dbReference>
<comment type="subcellular location">
    <subcellularLocation>
        <location evidence="1">Endomembrane system</location>
        <topology evidence="1">Multi-pass membrane protein</topology>
    </subcellularLocation>
    <subcellularLocation>
        <location evidence="9">Endoplasmic reticulum membrane</location>
    </subcellularLocation>
</comment>
<dbReference type="KEGG" id="goe:100901672"/>
<feature type="transmembrane region" description="Helical" evidence="9">
    <location>
        <begin position="7"/>
        <end position="25"/>
    </location>
</feature>
<dbReference type="Pfam" id="PF02544">
    <property type="entry name" value="Steroid_dh"/>
    <property type="match status" value="1"/>
</dbReference>
<evidence type="ECO:0000256" key="1">
    <source>
        <dbReference type="ARBA" id="ARBA00004127"/>
    </source>
</evidence>
<dbReference type="EC" id="1.3.1.94" evidence="2 9"/>